<name>A0A814J2F6_9BILA</name>
<keyword evidence="4 5" id="KW-0472">Membrane</keyword>
<dbReference type="EMBL" id="CAJOAX010000559">
    <property type="protein sequence ID" value="CAF3613934.1"/>
    <property type="molecule type" value="Genomic_DNA"/>
</dbReference>
<dbReference type="Gene3D" id="1.20.1070.10">
    <property type="entry name" value="Rhodopsin 7-helix transmembrane proteins"/>
    <property type="match status" value="1"/>
</dbReference>
<dbReference type="GO" id="GO:0016020">
    <property type="term" value="C:membrane"/>
    <property type="evidence" value="ECO:0007669"/>
    <property type="project" value="UniProtKB-SubCell"/>
</dbReference>
<feature type="transmembrane region" description="Helical" evidence="5">
    <location>
        <begin position="94"/>
        <end position="119"/>
    </location>
</feature>
<feature type="transmembrane region" description="Helical" evidence="5">
    <location>
        <begin position="20"/>
        <end position="42"/>
    </location>
</feature>
<evidence type="ECO:0000259" key="6">
    <source>
        <dbReference type="PROSITE" id="PS50262"/>
    </source>
</evidence>
<evidence type="ECO:0000256" key="4">
    <source>
        <dbReference type="ARBA" id="ARBA00023136"/>
    </source>
</evidence>
<feature type="transmembrane region" description="Helical" evidence="5">
    <location>
        <begin position="229"/>
        <end position="256"/>
    </location>
</feature>
<dbReference type="PROSITE" id="PS50262">
    <property type="entry name" value="G_PROTEIN_RECEP_F1_2"/>
    <property type="match status" value="1"/>
</dbReference>
<feature type="transmembrane region" description="Helical" evidence="5">
    <location>
        <begin position="54"/>
        <end position="74"/>
    </location>
</feature>
<protein>
    <recommendedName>
        <fullName evidence="6">G-protein coupled receptors family 1 profile domain-containing protein</fullName>
    </recommendedName>
</protein>
<dbReference type="AlphaFoldDB" id="A0A814J2F6"/>
<evidence type="ECO:0000256" key="2">
    <source>
        <dbReference type="ARBA" id="ARBA00022692"/>
    </source>
</evidence>
<accession>A0A814J2F6</accession>
<feature type="domain" description="G-protein coupled receptors family 1 profile" evidence="6">
    <location>
        <begin position="31"/>
        <end position="283"/>
    </location>
</feature>
<comment type="caution">
    <text evidence="7">The sequence shown here is derived from an EMBL/GenBank/DDBJ whole genome shotgun (WGS) entry which is preliminary data.</text>
</comment>
<feature type="transmembrane region" description="Helical" evidence="5">
    <location>
        <begin position="268"/>
        <end position="287"/>
    </location>
</feature>
<comment type="subcellular location">
    <subcellularLocation>
        <location evidence="1">Membrane</location>
    </subcellularLocation>
</comment>
<sequence length="330" mass="39811">MMNTTTSTNITHISSFHFEYYIITWISTLIGTIFSFLCLLRYFRYNYQRTQLTYVYYFSIGFSLVLSLISTPLYTLTDYFSSILPIMSEHRFRLLYNFNLIAFFVASAGIGYSIAYASIERTFFIFYSQNIRLAWIRQFTPFLIIFSSCCVIITLFILLSKCHLDASLCLLGYFESLKLQLIWFFLQFLIPFIFMLISILFLIYHIEIHTNRIRMSLNRKRSKNKFQRILIHLNIYNTFYILSICPINIYSFIRIYMNTKHRLIETILINYLFITLHCYPILIFLLTQVKQQQQQQQQYRVKFYQEQKQSPYIIITHPSIELDEYQRTRL</sequence>
<feature type="transmembrane region" description="Helical" evidence="5">
    <location>
        <begin position="139"/>
        <end position="160"/>
    </location>
</feature>
<feature type="transmembrane region" description="Helical" evidence="5">
    <location>
        <begin position="180"/>
        <end position="208"/>
    </location>
</feature>
<evidence type="ECO:0000313" key="7">
    <source>
        <dbReference type="EMBL" id="CAF1031762.1"/>
    </source>
</evidence>
<evidence type="ECO:0000256" key="5">
    <source>
        <dbReference type="SAM" id="Phobius"/>
    </source>
</evidence>
<reference evidence="7" key="1">
    <citation type="submission" date="2021-02" db="EMBL/GenBank/DDBJ databases">
        <authorList>
            <person name="Nowell W R."/>
        </authorList>
    </citation>
    <scope>NUCLEOTIDE SEQUENCE</scope>
</reference>
<proteinExistence type="predicted"/>
<dbReference type="SUPFAM" id="SSF81321">
    <property type="entry name" value="Family A G protein-coupled receptor-like"/>
    <property type="match status" value="1"/>
</dbReference>
<dbReference type="OrthoDB" id="10036815at2759"/>
<gene>
    <name evidence="8" type="ORF">OTI717_LOCUS7447</name>
    <name evidence="7" type="ORF">RFH988_LOCUS15752</name>
</gene>
<evidence type="ECO:0000256" key="1">
    <source>
        <dbReference type="ARBA" id="ARBA00004370"/>
    </source>
</evidence>
<evidence type="ECO:0000313" key="9">
    <source>
        <dbReference type="Proteomes" id="UP000663882"/>
    </source>
</evidence>
<dbReference type="Proteomes" id="UP000663882">
    <property type="component" value="Unassembled WGS sequence"/>
</dbReference>
<evidence type="ECO:0000313" key="8">
    <source>
        <dbReference type="EMBL" id="CAF3613934.1"/>
    </source>
</evidence>
<dbReference type="Proteomes" id="UP000663823">
    <property type="component" value="Unassembled WGS sequence"/>
</dbReference>
<dbReference type="EMBL" id="CAJNOO010000778">
    <property type="protein sequence ID" value="CAF1031762.1"/>
    <property type="molecule type" value="Genomic_DNA"/>
</dbReference>
<keyword evidence="3 5" id="KW-1133">Transmembrane helix</keyword>
<keyword evidence="2 5" id="KW-0812">Transmembrane</keyword>
<dbReference type="InterPro" id="IPR017452">
    <property type="entry name" value="GPCR_Rhodpsn_7TM"/>
</dbReference>
<organism evidence="7 9">
    <name type="scientific">Rotaria sordida</name>
    <dbReference type="NCBI Taxonomy" id="392033"/>
    <lineage>
        <taxon>Eukaryota</taxon>
        <taxon>Metazoa</taxon>
        <taxon>Spiralia</taxon>
        <taxon>Gnathifera</taxon>
        <taxon>Rotifera</taxon>
        <taxon>Eurotatoria</taxon>
        <taxon>Bdelloidea</taxon>
        <taxon>Philodinida</taxon>
        <taxon>Philodinidae</taxon>
        <taxon>Rotaria</taxon>
    </lineage>
</organism>
<evidence type="ECO:0000256" key="3">
    <source>
        <dbReference type="ARBA" id="ARBA00022989"/>
    </source>
</evidence>